<dbReference type="InterPro" id="IPR020846">
    <property type="entry name" value="MFS_dom"/>
</dbReference>
<feature type="transmembrane region" description="Helical" evidence="5">
    <location>
        <begin position="117"/>
        <end position="140"/>
    </location>
</feature>
<dbReference type="EMBL" id="NJIH01000009">
    <property type="protein sequence ID" value="OWT57620.1"/>
    <property type="molecule type" value="Genomic_DNA"/>
</dbReference>
<evidence type="ECO:0000256" key="1">
    <source>
        <dbReference type="ARBA" id="ARBA00004141"/>
    </source>
</evidence>
<feature type="transmembrane region" description="Helical" evidence="5">
    <location>
        <begin position="416"/>
        <end position="436"/>
    </location>
</feature>
<feature type="transmembrane region" description="Helical" evidence="5">
    <location>
        <begin position="391"/>
        <end position="410"/>
    </location>
</feature>
<sequence>MTMQTGASTADIGARLDRLPIGGFHKRIIWLIGAGMFFDSFDIYLAGGVLGALVKSGWSNIASNASFLSMTFIGMLIGALAAGYLGDARGRKFSYQFNLAIFGIASLAGAFAPSMNWLIVCRFFMGLGLGAEIVIGYGCLGEFVPPGVRGKWSAYLSLITNSALFFSTLLGYLIIPHLSWRVMFAIAGVGALIVWYLRRKMPESPRWLKSRGRDAEAERVMAGIESEFDASRLPAPQPVPAAPESRLGSVALFKPPYLRRTVLGICVHVVVNIVIYGFIVWVPTFLVKQGLGVSSSLGYATLMSLGGPAGALIGALVSDRIGRKYGIALVCLLAAITGWLYLSSSSIYMATLLGFILFTLTYLLVALGVATYVPELFPTDVRLRGNGVANTVGRVAGIITPQLIVTLFATGGVNGVLTLIIGALLFLVVIMLLLGIETRKRTLEEIDKL</sequence>
<comment type="caution">
    <text evidence="7">The sequence shown here is derived from an EMBL/GenBank/DDBJ whole genome shotgun (WGS) entry which is preliminary data.</text>
</comment>
<feature type="transmembrane region" description="Helical" evidence="5">
    <location>
        <begin position="325"/>
        <end position="342"/>
    </location>
</feature>
<evidence type="ECO:0000256" key="5">
    <source>
        <dbReference type="SAM" id="Phobius"/>
    </source>
</evidence>
<dbReference type="GO" id="GO:0046943">
    <property type="term" value="F:carboxylic acid transmembrane transporter activity"/>
    <property type="evidence" value="ECO:0007669"/>
    <property type="project" value="TreeGrafter"/>
</dbReference>
<feature type="transmembrane region" description="Helical" evidence="5">
    <location>
        <begin position="28"/>
        <end position="53"/>
    </location>
</feature>
<comment type="subcellular location">
    <subcellularLocation>
        <location evidence="1">Membrane</location>
        <topology evidence="1">Multi-pass membrane protein</topology>
    </subcellularLocation>
</comment>
<evidence type="ECO:0000256" key="4">
    <source>
        <dbReference type="ARBA" id="ARBA00023136"/>
    </source>
</evidence>
<feature type="transmembrane region" description="Helical" evidence="5">
    <location>
        <begin position="93"/>
        <end position="111"/>
    </location>
</feature>
<name>A0A225MBU6_9BURK</name>
<evidence type="ECO:0000259" key="6">
    <source>
        <dbReference type="PROSITE" id="PS50850"/>
    </source>
</evidence>
<feature type="transmembrane region" description="Helical" evidence="5">
    <location>
        <begin position="262"/>
        <end position="285"/>
    </location>
</feature>
<feature type="transmembrane region" description="Helical" evidence="5">
    <location>
        <begin position="65"/>
        <end position="86"/>
    </location>
</feature>
<dbReference type="Gene3D" id="1.20.1250.20">
    <property type="entry name" value="MFS general substrate transporter like domains"/>
    <property type="match status" value="1"/>
</dbReference>
<dbReference type="CDD" id="cd17316">
    <property type="entry name" value="MFS_SV2_like"/>
    <property type="match status" value="1"/>
</dbReference>
<feature type="transmembrane region" description="Helical" evidence="5">
    <location>
        <begin position="152"/>
        <end position="174"/>
    </location>
</feature>
<evidence type="ECO:0000256" key="3">
    <source>
        <dbReference type="ARBA" id="ARBA00022989"/>
    </source>
</evidence>
<evidence type="ECO:0000313" key="8">
    <source>
        <dbReference type="Proteomes" id="UP000214603"/>
    </source>
</evidence>
<dbReference type="PANTHER" id="PTHR23508">
    <property type="entry name" value="CARBOXYLIC ACID TRANSPORTER PROTEIN HOMOLOG"/>
    <property type="match status" value="1"/>
</dbReference>
<dbReference type="Pfam" id="PF00083">
    <property type="entry name" value="Sugar_tr"/>
    <property type="match status" value="1"/>
</dbReference>
<keyword evidence="8" id="KW-1185">Reference proteome</keyword>
<dbReference type="PROSITE" id="PS50850">
    <property type="entry name" value="MFS"/>
    <property type="match status" value="1"/>
</dbReference>
<reference evidence="8" key="1">
    <citation type="submission" date="2017-06" db="EMBL/GenBank/DDBJ databases">
        <title>Herbaspirillum phytohormonus sp. nov., isolated from the root nodule of Robinia pseudoacacia in lead-zinc mine.</title>
        <authorList>
            <person name="Fan M."/>
            <person name="Lin Y."/>
        </authorList>
    </citation>
    <scope>NUCLEOTIDE SEQUENCE [LARGE SCALE GENOMIC DNA]</scope>
    <source>
        <strain evidence="8">SC-089</strain>
    </source>
</reference>
<feature type="transmembrane region" description="Helical" evidence="5">
    <location>
        <begin position="180"/>
        <end position="197"/>
    </location>
</feature>
<gene>
    <name evidence="7" type="ORF">CEY11_17185</name>
</gene>
<evidence type="ECO:0000256" key="2">
    <source>
        <dbReference type="ARBA" id="ARBA00022692"/>
    </source>
</evidence>
<accession>A0A225MBU6</accession>
<dbReference type="InterPro" id="IPR005828">
    <property type="entry name" value="MFS_sugar_transport-like"/>
</dbReference>
<evidence type="ECO:0000313" key="7">
    <source>
        <dbReference type="EMBL" id="OWT57620.1"/>
    </source>
</evidence>
<feature type="transmembrane region" description="Helical" evidence="5">
    <location>
        <begin position="348"/>
        <end position="370"/>
    </location>
</feature>
<feature type="domain" description="Major facilitator superfamily (MFS) profile" evidence="6">
    <location>
        <begin position="28"/>
        <end position="440"/>
    </location>
</feature>
<dbReference type="SUPFAM" id="SSF103473">
    <property type="entry name" value="MFS general substrate transporter"/>
    <property type="match status" value="1"/>
</dbReference>
<proteinExistence type="predicted"/>
<organism evidence="7 8">
    <name type="scientific">Candidimonas nitroreducens</name>
    <dbReference type="NCBI Taxonomy" id="683354"/>
    <lineage>
        <taxon>Bacteria</taxon>
        <taxon>Pseudomonadati</taxon>
        <taxon>Pseudomonadota</taxon>
        <taxon>Betaproteobacteria</taxon>
        <taxon>Burkholderiales</taxon>
        <taxon>Alcaligenaceae</taxon>
        <taxon>Candidimonas</taxon>
    </lineage>
</organism>
<dbReference type="InterPro" id="IPR036259">
    <property type="entry name" value="MFS_trans_sf"/>
</dbReference>
<dbReference type="GO" id="GO:0005886">
    <property type="term" value="C:plasma membrane"/>
    <property type="evidence" value="ECO:0007669"/>
    <property type="project" value="TreeGrafter"/>
</dbReference>
<dbReference type="OrthoDB" id="9814026at2"/>
<feature type="transmembrane region" description="Helical" evidence="5">
    <location>
        <begin position="297"/>
        <end position="318"/>
    </location>
</feature>
<dbReference type="PANTHER" id="PTHR23508:SF10">
    <property type="entry name" value="CARBOXYLIC ACID TRANSPORTER PROTEIN HOMOLOG"/>
    <property type="match status" value="1"/>
</dbReference>
<keyword evidence="2 5" id="KW-0812">Transmembrane</keyword>
<dbReference type="Proteomes" id="UP000214603">
    <property type="component" value="Unassembled WGS sequence"/>
</dbReference>
<protein>
    <submittedName>
        <fullName evidence="7">MFS transporter</fullName>
    </submittedName>
</protein>
<keyword evidence="3 5" id="KW-1133">Transmembrane helix</keyword>
<keyword evidence="4 5" id="KW-0472">Membrane</keyword>
<dbReference type="AlphaFoldDB" id="A0A225MBU6"/>